<protein>
    <submittedName>
        <fullName evidence="4">Transaminase</fullName>
    </submittedName>
</protein>
<organism evidence="4 5">
    <name type="scientific">Protaetiibacter mangrovi</name>
    <dbReference type="NCBI Taxonomy" id="2970926"/>
    <lineage>
        <taxon>Bacteria</taxon>
        <taxon>Bacillati</taxon>
        <taxon>Actinomycetota</taxon>
        <taxon>Actinomycetes</taxon>
        <taxon>Micrococcales</taxon>
        <taxon>Microbacteriaceae</taxon>
        <taxon>Protaetiibacter</taxon>
    </lineage>
</organism>
<sequence>MYRDRARLTELWDAELETFRRLHPRSGELWNAAREHLPDGVPMLWMAKWPGDWPVYVEEAAGAHFRCADGIDHVDLCLGDTGAMVGHAPAASVAAITERLARGSTFMLPTEDAAVAAGLLAERFGLPEWQFTLSATDANRHVLRYARQATGRRKVLVIDHCYHGTVDEAYATLDDDGRVVSRRRNIGPPVPLDETTVVVEFDDLPGLEAALETGEVAAVLIEPAMTNIGIVLPQPGWHEAVRAACDRTGTILVIDETHTLCAGPGGMTARDGLRPDVVVVGKTIGGGIPAGAWGMTRGLAERVRDSLEWRGEGREDLDVGGVGGTLAGNAVSTAGIRATLSEVLTPEVYPGMIARAEEWTAGVQAAIDEFDVPWQVTRLGARAEYSFRPTPPANGREAADADDFALQQYLHLHALNRGILITPFHNMALMSPATTSADVERHTVAFREAVAALFG</sequence>
<dbReference type="InterPro" id="IPR005814">
    <property type="entry name" value="Aminotrans_3"/>
</dbReference>
<dbReference type="InterPro" id="IPR015421">
    <property type="entry name" value="PyrdxlP-dep_Trfase_major"/>
</dbReference>
<evidence type="ECO:0000313" key="5">
    <source>
        <dbReference type="Proteomes" id="UP001205337"/>
    </source>
</evidence>
<dbReference type="InterPro" id="IPR015422">
    <property type="entry name" value="PyrdxlP-dep_Trfase_small"/>
</dbReference>
<comment type="caution">
    <text evidence="4">The sequence shown here is derived from an EMBL/GenBank/DDBJ whole genome shotgun (WGS) entry which is preliminary data.</text>
</comment>
<evidence type="ECO:0000313" key="4">
    <source>
        <dbReference type="EMBL" id="MCS0499411.1"/>
    </source>
</evidence>
<dbReference type="SUPFAM" id="SSF53383">
    <property type="entry name" value="PLP-dependent transferases"/>
    <property type="match status" value="1"/>
</dbReference>
<dbReference type="Pfam" id="PF00202">
    <property type="entry name" value="Aminotran_3"/>
    <property type="match status" value="1"/>
</dbReference>
<dbReference type="EMBL" id="JANTHX010000006">
    <property type="protein sequence ID" value="MCS0499411.1"/>
    <property type="molecule type" value="Genomic_DNA"/>
</dbReference>
<evidence type="ECO:0000256" key="2">
    <source>
        <dbReference type="ARBA" id="ARBA00022898"/>
    </source>
</evidence>
<name>A0ABT1ZFC4_9MICO</name>
<dbReference type="PANTHER" id="PTHR43713:SF3">
    <property type="entry name" value="GLUTAMATE-1-SEMIALDEHYDE 2,1-AMINOMUTASE 1, CHLOROPLASTIC-RELATED"/>
    <property type="match status" value="1"/>
</dbReference>
<dbReference type="RefSeq" id="WP_258798453.1">
    <property type="nucleotide sequence ID" value="NZ_JANTHX010000006.1"/>
</dbReference>
<dbReference type="Gene3D" id="3.90.1150.10">
    <property type="entry name" value="Aspartate Aminotransferase, domain 1"/>
    <property type="match status" value="1"/>
</dbReference>
<dbReference type="PANTHER" id="PTHR43713">
    <property type="entry name" value="GLUTAMATE-1-SEMIALDEHYDE 2,1-AMINOMUTASE"/>
    <property type="match status" value="1"/>
</dbReference>
<comment type="similarity">
    <text evidence="3">Belongs to the class-III pyridoxal-phosphate-dependent aminotransferase family.</text>
</comment>
<dbReference type="Gene3D" id="3.40.640.10">
    <property type="entry name" value="Type I PLP-dependent aspartate aminotransferase-like (Major domain)"/>
    <property type="match status" value="1"/>
</dbReference>
<accession>A0ABT1ZFC4</accession>
<evidence type="ECO:0000256" key="1">
    <source>
        <dbReference type="ARBA" id="ARBA00001933"/>
    </source>
</evidence>
<dbReference type="Proteomes" id="UP001205337">
    <property type="component" value="Unassembled WGS sequence"/>
</dbReference>
<dbReference type="NCBIfam" id="NF005453">
    <property type="entry name" value="PRK07046.1"/>
    <property type="match status" value="1"/>
</dbReference>
<reference evidence="4 5" key="1">
    <citation type="submission" date="2022-08" db="EMBL/GenBank/DDBJ databases">
        <authorList>
            <person name="Li F."/>
        </authorList>
    </citation>
    <scope>NUCLEOTIDE SEQUENCE [LARGE SCALE GENOMIC DNA]</scope>
    <source>
        <strain evidence="4 5">10F1B-8-1</strain>
    </source>
</reference>
<keyword evidence="2 3" id="KW-0663">Pyridoxal phosphate</keyword>
<gene>
    <name evidence="4" type="ORF">NUH29_07595</name>
</gene>
<dbReference type="InterPro" id="IPR015424">
    <property type="entry name" value="PyrdxlP-dep_Trfase"/>
</dbReference>
<evidence type="ECO:0000256" key="3">
    <source>
        <dbReference type="RuleBase" id="RU003560"/>
    </source>
</evidence>
<comment type="cofactor">
    <cofactor evidence="1">
        <name>pyridoxal 5'-phosphate</name>
        <dbReference type="ChEBI" id="CHEBI:597326"/>
    </cofactor>
</comment>
<proteinExistence type="inferred from homology"/>
<keyword evidence="5" id="KW-1185">Reference proteome</keyword>